<feature type="region of interest" description="Disordered" evidence="5">
    <location>
        <begin position="1"/>
        <end position="33"/>
    </location>
</feature>
<dbReference type="CDD" id="cd14007">
    <property type="entry name" value="STKc_Aurora"/>
    <property type="match status" value="1"/>
</dbReference>
<evidence type="ECO:0000259" key="6">
    <source>
        <dbReference type="PROSITE" id="PS50011"/>
    </source>
</evidence>
<dbReference type="Proteomes" id="UP001345013">
    <property type="component" value="Unassembled WGS sequence"/>
</dbReference>
<keyword evidence="3 4" id="KW-0067">ATP-binding</keyword>
<dbReference type="Pfam" id="PF05378">
    <property type="entry name" value="Hydant_A_N"/>
    <property type="match status" value="1"/>
</dbReference>
<dbReference type="Pfam" id="PF00069">
    <property type="entry name" value="Pkinase"/>
    <property type="match status" value="1"/>
</dbReference>
<organism evidence="7 8">
    <name type="scientific">Lithohypha guttulata</name>
    <dbReference type="NCBI Taxonomy" id="1690604"/>
    <lineage>
        <taxon>Eukaryota</taxon>
        <taxon>Fungi</taxon>
        <taxon>Dikarya</taxon>
        <taxon>Ascomycota</taxon>
        <taxon>Pezizomycotina</taxon>
        <taxon>Eurotiomycetes</taxon>
        <taxon>Chaetothyriomycetidae</taxon>
        <taxon>Chaetothyriales</taxon>
        <taxon>Trichomeriaceae</taxon>
        <taxon>Lithohypha</taxon>
    </lineage>
</organism>
<dbReference type="InterPro" id="IPR045079">
    <property type="entry name" value="Oxoprolinase-like"/>
</dbReference>
<dbReference type="Pfam" id="PF19278">
    <property type="entry name" value="Hydant_A_C"/>
    <property type="match status" value="1"/>
</dbReference>
<dbReference type="InterPro" id="IPR003692">
    <property type="entry name" value="Hydantoinase_B"/>
</dbReference>
<comment type="caution">
    <text evidence="7">The sequence shown here is derived from an EMBL/GenBank/DDBJ whole genome shotgun (WGS) entry which is preliminary data.</text>
</comment>
<dbReference type="InterPro" id="IPR008271">
    <property type="entry name" value="Ser/Thr_kinase_AS"/>
</dbReference>
<dbReference type="Pfam" id="PF01968">
    <property type="entry name" value="Hydantoinase_A"/>
    <property type="match status" value="1"/>
</dbReference>
<keyword evidence="2 4" id="KW-0547">Nucleotide-binding</keyword>
<dbReference type="PROSITE" id="PS00108">
    <property type="entry name" value="PROTEIN_KINASE_ST"/>
    <property type="match status" value="1"/>
</dbReference>
<evidence type="ECO:0000256" key="4">
    <source>
        <dbReference type="PROSITE-ProRule" id="PRU10141"/>
    </source>
</evidence>
<evidence type="ECO:0000256" key="1">
    <source>
        <dbReference type="ARBA" id="ARBA00010403"/>
    </source>
</evidence>
<dbReference type="PROSITE" id="PS50011">
    <property type="entry name" value="PROTEIN_KINASE_DOM"/>
    <property type="match status" value="1"/>
</dbReference>
<sequence>MSIRQLESGLKQLNVNDENEAPQPTGLKSKQVVAHSVSRSNLVKYALQASSESRQNEGNRVATVTKTTQIPTLPPSPLYRQKSGSSDESNVISERTSASQSQASTNSSLSDMPPHPARPERELSLKDFEIGKPLGKGKFGRVYLAREKSTGFICALKCLHKSELVQGKVEKQVRREVEIQSNLRHPNVLRLFGCFHDKKRIFLVLEYAGHGELYKHLRKAGKFPEWRAAQYVAQMAAALKYLHKKHIMHRDIKPENILVGIHGEIKISDFGWSVHAPNNRRQTMCGTLDYLPPEMIKPGGKDNFYDEKIDLWSLGVLMYEFLVGEAPFEDTPVMTQRRIARGEMTIPSFVSPEARDLIKKLLMLDPSKRLPLKDVEQHPWILKHCLAKAEQSPKMGDAGGPAKGIRIAIDRGGTFTDCVGNPGTGKMEDDVVIKLLSEDPQNYEDAPLEGIRRLMEKFTGTEIKRGQALDTSKIESIRMGTTVATNALLERKGEKMAMVVTKGFKDCLEIGNQSRPKIFDLAIRRPDVLYQKVVEVDERVTLEDYAEDPYRNQTKTDAKHEESDKNELVQGLSGEAVRILQRPDESKIKEDLQKLYDEGIRSISVCLMHGYTFPAHEALVGKVAKDIGFDHVSLSHELMPMIKLIPRATSACADAYLTPAIKKYISGFEAGFEGGLGTEATKQASGAKAARCEFMQSDGGLVDVDQFSGLKAILSGPAGGVVGYALTSYDADTKTPIIGFDMGGTSTDVSRYGAGRYEHVFETTTAGVTIQSPQLDINTVAAGGGSRLFFRNGLFVVGPESAGAHPGPACYRKGGPLAITDANLFLGRLLPDFFPKIFGKNEDEGLDPEASKKLFEELTKDINGKTGKSMSADEVAFGFIKIANETMTRPIRSLTEAKGFDTSKHKLATFGGAGGQHAVAIAESLGIRQVLVHRYSSVLSAYGMALADVVDESQVPESQVWDEGDSSVQKALKGKIDELKERSTKRLADQGFSGDSLEFEEYLNMRYRGTESALMIVKPSQDESMQDFEGDDFAFGKAFIKQHEQEFGFTLPDRDIIIDDVRVRGIGKSFRGMSKTADQQLEELKSQLKDIDTSKAYSTADVYFEGGRQKTHIYKLEDVDVGNRIPGPAIVADGTQTIVVPPGCTAIIIETHVVINIGEEQSSSNNQISTTKVDPILLSIFAHRFMAIAEQMGRALQKTSVSTNVKERLDYSCALFDATGGLVANAPHLPVHLGSMSTCVRTQAQIWKSKLKPGDVIVSNHPEYGGTHLPDITVITPAFANPDDPQSEILFYVASRAHHADIGGILPGSMPPHSRELYQEGAAIKSELLVSQGTFNEKRITEILYDEPAQYPECSGTRCLADNLNDLKAQIAANKKGINLISALIADYGREVVTFYMHQIQDNAEHSVRELLKDVYKRFKGQDLHAVDFMDDGSPIELKITIDGDKGEAVFDFAGTGPEVYGNVNAPEAVTYSAIIYCLRCLIDQDIPLNQGCLKPVKVKIPKGSFLSPSEKAAVVGGNVLTSQRVTDVVFRCFEACAASQGDCNNLTFGFGGNVAGQDENGKKKEQVKGFGYYETIAGGSGAGKDWEGTSGVHTHMTNTRITDAEVFERRYPVILREFGLRPGSGGNGQHRGGDGVIRDIEFRIPVQVSILSERRVYRPYGLHGGEDAQCGKNIWVRKVKKVQGQGAGGEHEGQRREGKDGKKEDEMEERWISMGAKNTANMQPGERIIVMTPGGGGYGKPGKESQVDLKKNYEQNWKKGSLANRLAEWESSS</sequence>
<feature type="compositionally biased region" description="Basic and acidic residues" evidence="5">
    <location>
        <begin position="1690"/>
        <end position="1709"/>
    </location>
</feature>
<evidence type="ECO:0000313" key="8">
    <source>
        <dbReference type="Proteomes" id="UP001345013"/>
    </source>
</evidence>
<feature type="region of interest" description="Disordered" evidence="5">
    <location>
        <begin position="1723"/>
        <end position="1747"/>
    </location>
</feature>
<name>A0ABR0KFP2_9EURO</name>
<dbReference type="PANTHER" id="PTHR11365:SF2">
    <property type="entry name" value="5-OXOPROLINASE"/>
    <property type="match status" value="1"/>
</dbReference>
<feature type="domain" description="Protein kinase" evidence="6">
    <location>
        <begin position="128"/>
        <end position="381"/>
    </location>
</feature>
<feature type="region of interest" description="Disordered" evidence="5">
    <location>
        <begin position="48"/>
        <end position="122"/>
    </location>
</feature>
<feature type="compositionally biased region" description="Polar residues" evidence="5">
    <location>
        <begin position="48"/>
        <end position="71"/>
    </location>
</feature>
<dbReference type="PANTHER" id="PTHR11365">
    <property type="entry name" value="5-OXOPROLINASE RELATED"/>
    <property type="match status" value="1"/>
</dbReference>
<protein>
    <recommendedName>
        <fullName evidence="6">Protein kinase domain-containing protein</fullName>
    </recommendedName>
</protein>
<dbReference type="Gene3D" id="1.10.510.10">
    <property type="entry name" value="Transferase(Phosphotransferase) domain 1"/>
    <property type="match status" value="1"/>
</dbReference>
<accession>A0ABR0KFP2</accession>
<evidence type="ECO:0000256" key="5">
    <source>
        <dbReference type="SAM" id="MobiDB-lite"/>
    </source>
</evidence>
<dbReference type="InterPro" id="IPR000719">
    <property type="entry name" value="Prot_kinase_dom"/>
</dbReference>
<feature type="region of interest" description="Disordered" evidence="5">
    <location>
        <begin position="1683"/>
        <end position="1709"/>
    </location>
</feature>
<dbReference type="Pfam" id="PF02538">
    <property type="entry name" value="Hydantoinase_B"/>
    <property type="match status" value="1"/>
</dbReference>
<comment type="similarity">
    <text evidence="1">Belongs to the oxoprolinase family.</text>
</comment>
<dbReference type="InterPro" id="IPR008040">
    <property type="entry name" value="Hydant_A_N"/>
</dbReference>
<evidence type="ECO:0000256" key="2">
    <source>
        <dbReference type="ARBA" id="ARBA00022741"/>
    </source>
</evidence>
<dbReference type="InterPro" id="IPR002821">
    <property type="entry name" value="Hydantoinase_A"/>
</dbReference>
<evidence type="ECO:0000313" key="7">
    <source>
        <dbReference type="EMBL" id="KAK5094191.1"/>
    </source>
</evidence>
<feature type="compositionally biased region" description="Low complexity" evidence="5">
    <location>
        <begin position="96"/>
        <end position="110"/>
    </location>
</feature>
<dbReference type="PROSITE" id="PS00107">
    <property type="entry name" value="PROTEIN_KINASE_ATP"/>
    <property type="match status" value="1"/>
</dbReference>
<feature type="compositionally biased region" description="Polar residues" evidence="5">
    <location>
        <begin position="82"/>
        <end position="95"/>
    </location>
</feature>
<gene>
    <name evidence="7" type="ORF">LTR24_003796</name>
</gene>
<reference evidence="7 8" key="1">
    <citation type="submission" date="2023-08" db="EMBL/GenBank/DDBJ databases">
        <title>Black Yeasts Isolated from many extreme environments.</title>
        <authorList>
            <person name="Coleine C."/>
            <person name="Stajich J.E."/>
            <person name="Selbmann L."/>
        </authorList>
    </citation>
    <scope>NUCLEOTIDE SEQUENCE [LARGE SCALE GENOMIC DNA]</scope>
    <source>
        <strain evidence="7 8">CCFEE 5885</strain>
    </source>
</reference>
<evidence type="ECO:0000256" key="3">
    <source>
        <dbReference type="ARBA" id="ARBA00022840"/>
    </source>
</evidence>
<keyword evidence="8" id="KW-1185">Reference proteome</keyword>
<dbReference type="SMART" id="SM00220">
    <property type="entry name" value="S_TKc"/>
    <property type="match status" value="1"/>
</dbReference>
<dbReference type="EMBL" id="JAVRRG010000036">
    <property type="protein sequence ID" value="KAK5094191.1"/>
    <property type="molecule type" value="Genomic_DNA"/>
</dbReference>
<dbReference type="InterPro" id="IPR017441">
    <property type="entry name" value="Protein_kinase_ATP_BS"/>
</dbReference>
<dbReference type="InterPro" id="IPR049517">
    <property type="entry name" value="ACX-like_C"/>
</dbReference>
<feature type="binding site" evidence="4">
    <location>
        <position position="157"/>
    </location>
    <ligand>
        <name>ATP</name>
        <dbReference type="ChEBI" id="CHEBI:30616"/>
    </ligand>
</feature>
<dbReference type="SUPFAM" id="SSF56112">
    <property type="entry name" value="Protein kinase-like (PK-like)"/>
    <property type="match status" value="1"/>
</dbReference>
<dbReference type="InterPro" id="IPR011009">
    <property type="entry name" value="Kinase-like_dom_sf"/>
</dbReference>
<proteinExistence type="inferred from homology"/>